<dbReference type="InterPro" id="IPR008271">
    <property type="entry name" value="Ser/Thr_kinase_AS"/>
</dbReference>
<protein>
    <recommendedName>
        <fullName evidence="2">cyclin-dependent kinase</fullName>
        <ecNumber evidence="2">2.7.11.22</ecNumber>
    </recommendedName>
</protein>
<evidence type="ECO:0000256" key="2">
    <source>
        <dbReference type="ARBA" id="ARBA00012425"/>
    </source>
</evidence>
<keyword evidence="12" id="KW-1185">Reference proteome</keyword>
<feature type="region of interest" description="Disordered" evidence="9">
    <location>
        <begin position="372"/>
        <end position="402"/>
    </location>
</feature>
<dbReference type="SUPFAM" id="SSF56112">
    <property type="entry name" value="Protein kinase-like (PK-like)"/>
    <property type="match status" value="1"/>
</dbReference>
<evidence type="ECO:0000313" key="12">
    <source>
        <dbReference type="Proteomes" id="UP000774617"/>
    </source>
</evidence>
<dbReference type="Gene3D" id="1.10.510.10">
    <property type="entry name" value="Transferase(Phosphotransferase) domain 1"/>
    <property type="match status" value="1"/>
</dbReference>
<evidence type="ECO:0000256" key="4">
    <source>
        <dbReference type="ARBA" id="ARBA00022840"/>
    </source>
</evidence>
<dbReference type="PANTHER" id="PTHR24056:SF508">
    <property type="entry name" value="CYCLIN-DEPENDENT KINASE 10"/>
    <property type="match status" value="1"/>
</dbReference>
<dbReference type="EC" id="2.7.11.22" evidence="2"/>
<dbReference type="InterPro" id="IPR017441">
    <property type="entry name" value="Protein_kinase_ATP_BS"/>
</dbReference>
<feature type="domain" description="Protein kinase" evidence="10">
    <location>
        <begin position="53"/>
        <end position="347"/>
    </location>
</feature>
<accession>A0ABQ8GDP3</accession>
<dbReference type="EMBL" id="JAGTJR010000010">
    <property type="protein sequence ID" value="KAH7053094.1"/>
    <property type="molecule type" value="Genomic_DNA"/>
</dbReference>
<comment type="similarity">
    <text evidence="1">Belongs to the protein kinase superfamily. CMGC Ser/Thr protein kinase family. CDC2/CDKX subfamily.</text>
</comment>
<evidence type="ECO:0000259" key="10">
    <source>
        <dbReference type="PROSITE" id="PS50011"/>
    </source>
</evidence>
<organism evidence="11 12">
    <name type="scientific">Macrophomina phaseolina</name>
    <dbReference type="NCBI Taxonomy" id="35725"/>
    <lineage>
        <taxon>Eukaryota</taxon>
        <taxon>Fungi</taxon>
        <taxon>Dikarya</taxon>
        <taxon>Ascomycota</taxon>
        <taxon>Pezizomycotina</taxon>
        <taxon>Dothideomycetes</taxon>
        <taxon>Dothideomycetes incertae sedis</taxon>
        <taxon>Botryosphaeriales</taxon>
        <taxon>Botryosphaeriaceae</taxon>
        <taxon>Macrophomina</taxon>
    </lineage>
</organism>
<comment type="caution">
    <text evidence="11">The sequence shown here is derived from an EMBL/GenBank/DDBJ whole genome shotgun (WGS) entry which is preliminary data.</text>
</comment>
<dbReference type="Proteomes" id="UP000774617">
    <property type="component" value="Unassembled WGS sequence"/>
</dbReference>
<keyword evidence="8" id="KW-0723">Serine/threonine-protein kinase</keyword>
<dbReference type="InterPro" id="IPR011009">
    <property type="entry name" value="Kinase-like_dom_sf"/>
</dbReference>
<evidence type="ECO:0000256" key="9">
    <source>
        <dbReference type="SAM" id="MobiDB-lite"/>
    </source>
</evidence>
<dbReference type="InterPro" id="IPR000719">
    <property type="entry name" value="Prot_kinase_dom"/>
</dbReference>
<keyword evidence="4 7" id="KW-0067">ATP-binding</keyword>
<dbReference type="Gene3D" id="3.30.200.20">
    <property type="entry name" value="Phosphorylase Kinase, domain 1"/>
    <property type="match status" value="1"/>
</dbReference>
<proteinExistence type="inferred from homology"/>
<reference evidence="11 12" key="1">
    <citation type="journal article" date="2021" name="Nat. Commun.">
        <title>Genetic determinants of endophytism in the Arabidopsis root mycobiome.</title>
        <authorList>
            <person name="Mesny F."/>
            <person name="Miyauchi S."/>
            <person name="Thiergart T."/>
            <person name="Pickel B."/>
            <person name="Atanasova L."/>
            <person name="Karlsson M."/>
            <person name="Huettel B."/>
            <person name="Barry K.W."/>
            <person name="Haridas S."/>
            <person name="Chen C."/>
            <person name="Bauer D."/>
            <person name="Andreopoulos W."/>
            <person name="Pangilinan J."/>
            <person name="LaButti K."/>
            <person name="Riley R."/>
            <person name="Lipzen A."/>
            <person name="Clum A."/>
            <person name="Drula E."/>
            <person name="Henrissat B."/>
            <person name="Kohler A."/>
            <person name="Grigoriev I.V."/>
            <person name="Martin F.M."/>
            <person name="Hacquard S."/>
        </authorList>
    </citation>
    <scope>NUCLEOTIDE SEQUENCE [LARGE SCALE GENOMIC DNA]</scope>
    <source>
        <strain evidence="11 12">MPI-SDFR-AT-0080</strain>
    </source>
</reference>
<dbReference type="InterPro" id="IPR050108">
    <property type="entry name" value="CDK"/>
</dbReference>
<name>A0ABQ8GDP3_9PEZI</name>
<dbReference type="Pfam" id="PF00069">
    <property type="entry name" value="Pkinase"/>
    <property type="match status" value="1"/>
</dbReference>
<evidence type="ECO:0000313" key="11">
    <source>
        <dbReference type="EMBL" id="KAH7053094.1"/>
    </source>
</evidence>
<evidence type="ECO:0000256" key="3">
    <source>
        <dbReference type="ARBA" id="ARBA00022741"/>
    </source>
</evidence>
<feature type="binding site" evidence="7">
    <location>
        <position position="82"/>
    </location>
    <ligand>
        <name>ATP</name>
        <dbReference type="ChEBI" id="CHEBI:30616"/>
    </ligand>
</feature>
<evidence type="ECO:0000256" key="5">
    <source>
        <dbReference type="ARBA" id="ARBA00047811"/>
    </source>
</evidence>
<gene>
    <name evidence="11" type="ORF">B0J12DRAFT_571788</name>
</gene>
<keyword evidence="8" id="KW-0418">Kinase</keyword>
<dbReference type="SMART" id="SM00220">
    <property type="entry name" value="S_TKc"/>
    <property type="match status" value="1"/>
</dbReference>
<dbReference type="PROSITE" id="PS00107">
    <property type="entry name" value="PROTEIN_KINASE_ATP"/>
    <property type="match status" value="1"/>
</dbReference>
<dbReference type="PROSITE" id="PS00108">
    <property type="entry name" value="PROTEIN_KINASE_ST"/>
    <property type="match status" value="1"/>
</dbReference>
<evidence type="ECO:0000256" key="6">
    <source>
        <dbReference type="ARBA" id="ARBA00048367"/>
    </source>
</evidence>
<evidence type="ECO:0000256" key="1">
    <source>
        <dbReference type="ARBA" id="ARBA00006485"/>
    </source>
</evidence>
<evidence type="ECO:0000256" key="7">
    <source>
        <dbReference type="PROSITE-ProRule" id="PRU10141"/>
    </source>
</evidence>
<dbReference type="PANTHER" id="PTHR24056">
    <property type="entry name" value="CELL DIVISION PROTEIN KINASE"/>
    <property type="match status" value="1"/>
</dbReference>
<keyword evidence="3 7" id="KW-0547">Nucleotide-binding</keyword>
<sequence length="429" mass="47875">MNDPHYSAVHLSITGEQIDLSLENGFPGASSLPSRFALPANVPGGNCSSISSYERLNAIGEGAYGIVSRARDKRDGSIVALKQIRVLEYERNNGIPLTALREISILRSLRHQNVLNVLEVAVDDNVLDDVYMVMEYCEQDLASLLDEHRVQFSLSQVKCLTHQLLEGLEYLHRKDIIHRDIKLENLLLKGKGQLKIADFGMAREWAPRPLTPGVVTIWYRAPELLLGCSRYTPSVDIWSAGLFVGELLLQMPVLDGNNELEQLSQIVKLLGSPKSEDIRVLSSMGCPDLIRWQQESMPSGRADNLERRFLSRSSKGTVGFLSGLLRWDPKARWTASEALGKSRSKFAAAAEEWWRESPRAVARELLPTFPVVKPDPDDDLVSHKDSNDNASSGKRQKASEGAETEFGGFIFDFSSAEPATKLPPRKRRR</sequence>
<evidence type="ECO:0000256" key="8">
    <source>
        <dbReference type="RuleBase" id="RU000304"/>
    </source>
</evidence>
<keyword evidence="8" id="KW-0808">Transferase</keyword>
<comment type="catalytic activity">
    <reaction evidence="6">
        <text>L-seryl-[protein] + ATP = O-phospho-L-seryl-[protein] + ADP + H(+)</text>
        <dbReference type="Rhea" id="RHEA:17989"/>
        <dbReference type="Rhea" id="RHEA-COMP:9863"/>
        <dbReference type="Rhea" id="RHEA-COMP:11604"/>
        <dbReference type="ChEBI" id="CHEBI:15378"/>
        <dbReference type="ChEBI" id="CHEBI:29999"/>
        <dbReference type="ChEBI" id="CHEBI:30616"/>
        <dbReference type="ChEBI" id="CHEBI:83421"/>
        <dbReference type="ChEBI" id="CHEBI:456216"/>
        <dbReference type="EC" id="2.7.11.22"/>
    </reaction>
</comment>
<dbReference type="PROSITE" id="PS50011">
    <property type="entry name" value="PROTEIN_KINASE_DOM"/>
    <property type="match status" value="1"/>
</dbReference>
<comment type="catalytic activity">
    <reaction evidence="5">
        <text>L-threonyl-[protein] + ATP = O-phospho-L-threonyl-[protein] + ADP + H(+)</text>
        <dbReference type="Rhea" id="RHEA:46608"/>
        <dbReference type="Rhea" id="RHEA-COMP:11060"/>
        <dbReference type="Rhea" id="RHEA-COMP:11605"/>
        <dbReference type="ChEBI" id="CHEBI:15378"/>
        <dbReference type="ChEBI" id="CHEBI:30013"/>
        <dbReference type="ChEBI" id="CHEBI:30616"/>
        <dbReference type="ChEBI" id="CHEBI:61977"/>
        <dbReference type="ChEBI" id="CHEBI:456216"/>
        <dbReference type="EC" id="2.7.11.22"/>
    </reaction>
</comment>